<name>A0A538UAR9_UNCEI</name>
<reference evidence="2 3" key="1">
    <citation type="journal article" date="2019" name="Nat. Microbiol.">
        <title>Mediterranean grassland soil C-N compound turnover is dependent on rainfall and depth, and is mediated by genomically divergent microorganisms.</title>
        <authorList>
            <person name="Diamond S."/>
            <person name="Andeer P.F."/>
            <person name="Li Z."/>
            <person name="Crits-Christoph A."/>
            <person name="Burstein D."/>
            <person name="Anantharaman K."/>
            <person name="Lane K.R."/>
            <person name="Thomas B.C."/>
            <person name="Pan C."/>
            <person name="Northen T.R."/>
            <person name="Banfield J.F."/>
        </authorList>
    </citation>
    <scope>NUCLEOTIDE SEQUENCE [LARGE SCALE GENOMIC DNA]</scope>
    <source>
        <strain evidence="2">WS_10</strain>
    </source>
</reference>
<proteinExistence type="predicted"/>
<protein>
    <recommendedName>
        <fullName evidence="4">ABC transporter permease</fullName>
    </recommendedName>
</protein>
<gene>
    <name evidence="2" type="ORF">E6K80_01250</name>
</gene>
<feature type="transmembrane region" description="Helical" evidence="1">
    <location>
        <begin position="204"/>
        <end position="225"/>
    </location>
</feature>
<evidence type="ECO:0000313" key="3">
    <source>
        <dbReference type="Proteomes" id="UP000319836"/>
    </source>
</evidence>
<evidence type="ECO:0008006" key="4">
    <source>
        <dbReference type="Google" id="ProtNLM"/>
    </source>
</evidence>
<sequence length="235" mass="24834">MSPILIAGLWRQRLASPLRVALAALWVLGPALLMGSVHNLGLTALGDGFPITLIFGVGMIGQDVSSGVLQLVFARPVRRWEYVLSRWAAVALGASALSLIQVALGVALAAARHGAPETSSVAWFLLGREFEIFGLAGSMALFSSAMGGVGDVLVYVLLQVGTGLLQMIGQFRQSEFMLGLAREAGALVSPRIEVAQFMAGSPSWFAIATYASNLVLCLCVAVWLIDRKELSYASG</sequence>
<evidence type="ECO:0000313" key="2">
    <source>
        <dbReference type="EMBL" id="TMQ72985.1"/>
    </source>
</evidence>
<feature type="transmembrane region" description="Helical" evidence="1">
    <location>
        <begin position="86"/>
        <end position="112"/>
    </location>
</feature>
<keyword evidence="1" id="KW-1133">Transmembrane helix</keyword>
<dbReference type="AlphaFoldDB" id="A0A538UAR9"/>
<keyword evidence="1" id="KW-0812">Transmembrane</keyword>
<dbReference type="EMBL" id="VBPA01000028">
    <property type="protein sequence ID" value="TMQ72985.1"/>
    <property type="molecule type" value="Genomic_DNA"/>
</dbReference>
<feature type="transmembrane region" description="Helical" evidence="1">
    <location>
        <begin position="49"/>
        <end position="74"/>
    </location>
</feature>
<organism evidence="2 3">
    <name type="scientific">Eiseniibacteriota bacterium</name>
    <dbReference type="NCBI Taxonomy" id="2212470"/>
    <lineage>
        <taxon>Bacteria</taxon>
        <taxon>Candidatus Eiseniibacteriota</taxon>
    </lineage>
</organism>
<evidence type="ECO:0000256" key="1">
    <source>
        <dbReference type="SAM" id="Phobius"/>
    </source>
</evidence>
<feature type="transmembrane region" description="Helical" evidence="1">
    <location>
        <begin position="20"/>
        <end position="37"/>
    </location>
</feature>
<keyword evidence="1" id="KW-0472">Membrane</keyword>
<accession>A0A538UAR9</accession>
<feature type="transmembrane region" description="Helical" evidence="1">
    <location>
        <begin position="132"/>
        <end position="158"/>
    </location>
</feature>
<dbReference type="Proteomes" id="UP000319836">
    <property type="component" value="Unassembled WGS sequence"/>
</dbReference>
<comment type="caution">
    <text evidence="2">The sequence shown here is derived from an EMBL/GenBank/DDBJ whole genome shotgun (WGS) entry which is preliminary data.</text>
</comment>